<dbReference type="InterPro" id="IPR027417">
    <property type="entry name" value="P-loop_NTPase"/>
</dbReference>
<evidence type="ECO:0000256" key="2">
    <source>
        <dbReference type="ARBA" id="ARBA00022448"/>
    </source>
</evidence>
<keyword evidence="4 6" id="KW-0067">ATP-binding</keyword>
<keyword evidence="7" id="KW-1185">Reference proteome</keyword>
<dbReference type="Gene3D" id="3.40.50.300">
    <property type="entry name" value="P-loop containing nucleotide triphosphate hydrolases"/>
    <property type="match status" value="1"/>
</dbReference>
<dbReference type="PANTHER" id="PTHR43117:SF4">
    <property type="entry name" value="OSMOPROTECTANT IMPORT ATP-BINDING PROTEIN OSMV"/>
    <property type="match status" value="1"/>
</dbReference>
<comment type="similarity">
    <text evidence="1">Belongs to the ABC transporter superfamily.</text>
</comment>
<dbReference type="InterPro" id="IPR003439">
    <property type="entry name" value="ABC_transporter-like_ATP-bd"/>
</dbReference>
<dbReference type="GO" id="GO:0005524">
    <property type="term" value="F:ATP binding"/>
    <property type="evidence" value="ECO:0007669"/>
    <property type="project" value="UniProtKB-KW"/>
</dbReference>
<dbReference type="Proteomes" id="UP001174208">
    <property type="component" value="Unassembled WGS sequence"/>
</dbReference>
<dbReference type="EMBL" id="JAROCF010000001">
    <property type="protein sequence ID" value="MDN4615514.1"/>
    <property type="molecule type" value="Genomic_DNA"/>
</dbReference>
<dbReference type="SMART" id="SM00382">
    <property type="entry name" value="AAA"/>
    <property type="match status" value="1"/>
</dbReference>
<comment type="caution">
    <text evidence="6">The sequence shown here is derived from an EMBL/GenBank/DDBJ whole genome shotgun (WGS) entry which is preliminary data.</text>
</comment>
<proteinExistence type="inferred from homology"/>
<name>A0ABT8KDI2_9MICO</name>
<sequence>MTNTGFLSAIARQSAGVAIELDGVTKNYAGQPAPAVEDFSMRVEPGELVMFVGPSGCGKTTTMKMINRLIEPTSGSIRIDGKDVLSLDPNQLRRHVGYVIQQIGLFPHRTIAENIATVPRMLGWSKDRIAERVDELLRTVQLDPGTFARRYPRQLSGGQQQRAGVARALAADPPVMLMDEPFGATDPITRERLQAEFLRLQAEIGKTIIFVTHDFDEAVRLGDRIAVLSERSRIEQFDTPANILANPANDYVASFIGQGAAIKRLALIPVGEARLANSIDDRAPQIAVTATLRDALDLIVLTGSPTVTVVDTAGAPQGALDHAAISAVLGGPLATREAQPTRVNLGEEPR</sequence>
<dbReference type="Pfam" id="PF00005">
    <property type="entry name" value="ABC_tran"/>
    <property type="match status" value="1"/>
</dbReference>
<evidence type="ECO:0000259" key="5">
    <source>
        <dbReference type="PROSITE" id="PS50893"/>
    </source>
</evidence>
<dbReference type="PROSITE" id="PS00211">
    <property type="entry name" value="ABC_TRANSPORTER_1"/>
    <property type="match status" value="1"/>
</dbReference>
<feature type="domain" description="ABC transporter" evidence="5">
    <location>
        <begin position="19"/>
        <end position="256"/>
    </location>
</feature>
<evidence type="ECO:0000256" key="4">
    <source>
        <dbReference type="ARBA" id="ARBA00022840"/>
    </source>
</evidence>
<accession>A0ABT8KDI2</accession>
<evidence type="ECO:0000256" key="1">
    <source>
        <dbReference type="ARBA" id="ARBA00005417"/>
    </source>
</evidence>
<evidence type="ECO:0000313" key="7">
    <source>
        <dbReference type="Proteomes" id="UP001174208"/>
    </source>
</evidence>
<dbReference type="InterPro" id="IPR003593">
    <property type="entry name" value="AAA+_ATPase"/>
</dbReference>
<gene>
    <name evidence="6" type="ORF">P5G50_13750</name>
</gene>
<evidence type="ECO:0000256" key="3">
    <source>
        <dbReference type="ARBA" id="ARBA00022741"/>
    </source>
</evidence>
<reference evidence="6" key="1">
    <citation type="submission" date="2023-06" db="EMBL/GenBank/DDBJ databases">
        <title>MT1 and MT2 Draft Genomes of Novel Species.</title>
        <authorList>
            <person name="Venkateswaran K."/>
        </authorList>
    </citation>
    <scope>NUCLEOTIDE SEQUENCE</scope>
    <source>
        <strain evidence="6">F6_8S_P_1B</strain>
    </source>
</reference>
<organism evidence="6 7">
    <name type="scientific">Leifsonia williamsii</name>
    <dbReference type="NCBI Taxonomy" id="3035919"/>
    <lineage>
        <taxon>Bacteria</taxon>
        <taxon>Bacillati</taxon>
        <taxon>Actinomycetota</taxon>
        <taxon>Actinomycetes</taxon>
        <taxon>Micrococcales</taxon>
        <taxon>Microbacteriaceae</taxon>
        <taxon>Leifsonia</taxon>
    </lineage>
</organism>
<dbReference type="InterPro" id="IPR017871">
    <property type="entry name" value="ABC_transporter-like_CS"/>
</dbReference>
<dbReference type="PROSITE" id="PS50893">
    <property type="entry name" value="ABC_TRANSPORTER_2"/>
    <property type="match status" value="1"/>
</dbReference>
<dbReference type="PANTHER" id="PTHR43117">
    <property type="entry name" value="OSMOPROTECTANT IMPORT ATP-BINDING PROTEIN OSMV"/>
    <property type="match status" value="1"/>
</dbReference>
<dbReference type="CDD" id="cd03295">
    <property type="entry name" value="ABC_OpuCA_Osmoprotection"/>
    <property type="match status" value="1"/>
</dbReference>
<dbReference type="SUPFAM" id="SSF52540">
    <property type="entry name" value="P-loop containing nucleoside triphosphate hydrolases"/>
    <property type="match status" value="1"/>
</dbReference>
<keyword evidence="2" id="KW-0813">Transport</keyword>
<evidence type="ECO:0000313" key="6">
    <source>
        <dbReference type="EMBL" id="MDN4615514.1"/>
    </source>
</evidence>
<keyword evidence="3" id="KW-0547">Nucleotide-binding</keyword>
<protein>
    <submittedName>
        <fullName evidence="6">ABC transporter ATP-binding protein</fullName>
    </submittedName>
</protein>